<evidence type="ECO:0000313" key="2">
    <source>
        <dbReference type="EMBL" id="KAF2210299.1"/>
    </source>
</evidence>
<organism evidence="2 3">
    <name type="scientific">Cercospora zeae-maydis SCOH1-5</name>
    <dbReference type="NCBI Taxonomy" id="717836"/>
    <lineage>
        <taxon>Eukaryota</taxon>
        <taxon>Fungi</taxon>
        <taxon>Dikarya</taxon>
        <taxon>Ascomycota</taxon>
        <taxon>Pezizomycotina</taxon>
        <taxon>Dothideomycetes</taxon>
        <taxon>Dothideomycetidae</taxon>
        <taxon>Mycosphaerellales</taxon>
        <taxon>Mycosphaerellaceae</taxon>
        <taxon>Cercospora</taxon>
    </lineage>
</organism>
<name>A0A6A6FA75_9PEZI</name>
<keyword evidence="3" id="KW-1185">Reference proteome</keyword>
<feature type="coiled-coil region" evidence="1">
    <location>
        <begin position="129"/>
        <end position="193"/>
    </location>
</feature>
<dbReference type="AlphaFoldDB" id="A0A6A6FA75"/>
<accession>A0A6A6FA75</accession>
<evidence type="ECO:0000313" key="3">
    <source>
        <dbReference type="Proteomes" id="UP000799539"/>
    </source>
</evidence>
<reference evidence="2" key="1">
    <citation type="journal article" date="2020" name="Stud. Mycol.">
        <title>101 Dothideomycetes genomes: a test case for predicting lifestyles and emergence of pathogens.</title>
        <authorList>
            <person name="Haridas S."/>
            <person name="Albert R."/>
            <person name="Binder M."/>
            <person name="Bloem J."/>
            <person name="Labutti K."/>
            <person name="Salamov A."/>
            <person name="Andreopoulos B."/>
            <person name="Baker S."/>
            <person name="Barry K."/>
            <person name="Bills G."/>
            <person name="Bluhm B."/>
            <person name="Cannon C."/>
            <person name="Castanera R."/>
            <person name="Culley D."/>
            <person name="Daum C."/>
            <person name="Ezra D."/>
            <person name="Gonzalez J."/>
            <person name="Henrissat B."/>
            <person name="Kuo A."/>
            <person name="Liang C."/>
            <person name="Lipzen A."/>
            <person name="Lutzoni F."/>
            <person name="Magnuson J."/>
            <person name="Mondo S."/>
            <person name="Nolan M."/>
            <person name="Ohm R."/>
            <person name="Pangilinan J."/>
            <person name="Park H.-J."/>
            <person name="Ramirez L."/>
            <person name="Alfaro M."/>
            <person name="Sun H."/>
            <person name="Tritt A."/>
            <person name="Yoshinaga Y."/>
            <person name="Zwiers L.-H."/>
            <person name="Turgeon B."/>
            <person name="Goodwin S."/>
            <person name="Spatafora J."/>
            <person name="Crous P."/>
            <person name="Grigoriev I."/>
        </authorList>
    </citation>
    <scope>NUCLEOTIDE SEQUENCE</scope>
    <source>
        <strain evidence="2">SCOH1-5</strain>
    </source>
</reference>
<dbReference type="EMBL" id="ML992682">
    <property type="protein sequence ID" value="KAF2210299.1"/>
    <property type="molecule type" value="Genomic_DNA"/>
</dbReference>
<evidence type="ECO:0000256" key="1">
    <source>
        <dbReference type="SAM" id="Coils"/>
    </source>
</evidence>
<gene>
    <name evidence="2" type="ORF">CERZMDRAFT_91209</name>
</gene>
<sequence length="226" mass="26170">MQDTYNEGSLLSGIIYLHRITDIRMEGPSLKNLRMMKKLCGSQTLRNVVLATTMWENMTPDAGMQRKKELEHNFWKDLLDEGAKIARVTNQSGEEARSLVRAVMKNRPTSTVLQDELHNGLSLAQTEAGREIKLEIAKLERKLRAEHKEELNELKAAQRNRNKQLIMELRNENAITRHKLERLEAKKRQLEQSRPKTLPKVKRGKLFGFGSYCCYLYGKKTKHVGR</sequence>
<dbReference type="InterPro" id="IPR027417">
    <property type="entry name" value="P-loop_NTPase"/>
</dbReference>
<proteinExistence type="predicted"/>
<keyword evidence="1" id="KW-0175">Coiled coil</keyword>
<protein>
    <submittedName>
        <fullName evidence="2">Uncharacterized protein</fullName>
    </submittedName>
</protein>
<dbReference type="Proteomes" id="UP000799539">
    <property type="component" value="Unassembled WGS sequence"/>
</dbReference>
<dbReference type="OrthoDB" id="8954335at2759"/>
<dbReference type="Gene3D" id="3.40.50.300">
    <property type="entry name" value="P-loop containing nucleotide triphosphate hydrolases"/>
    <property type="match status" value="1"/>
</dbReference>